<dbReference type="AlphaFoldDB" id="A0A1M6IR68"/>
<evidence type="ECO:0000313" key="1">
    <source>
        <dbReference type="EMBL" id="SHJ36829.1"/>
    </source>
</evidence>
<organism evidence="1 2">
    <name type="scientific">Hespellia stercorisuis DSM 15480</name>
    <dbReference type="NCBI Taxonomy" id="1121950"/>
    <lineage>
        <taxon>Bacteria</taxon>
        <taxon>Bacillati</taxon>
        <taxon>Bacillota</taxon>
        <taxon>Clostridia</taxon>
        <taxon>Lachnospirales</taxon>
        <taxon>Lachnospiraceae</taxon>
        <taxon>Hespellia</taxon>
    </lineage>
</organism>
<name>A0A1M6IR68_9FIRM</name>
<gene>
    <name evidence="1" type="ORF">SAMN02745243_00441</name>
</gene>
<dbReference type="EMBL" id="FQZY01000007">
    <property type="protein sequence ID" value="SHJ36829.1"/>
    <property type="molecule type" value="Genomic_DNA"/>
</dbReference>
<dbReference type="RefSeq" id="WP_200803528.1">
    <property type="nucleotide sequence ID" value="NZ_FQZY01000007.1"/>
</dbReference>
<keyword evidence="2" id="KW-1185">Reference proteome</keyword>
<dbReference type="Proteomes" id="UP000184301">
    <property type="component" value="Unassembled WGS sequence"/>
</dbReference>
<reference evidence="1 2" key="1">
    <citation type="submission" date="2016-11" db="EMBL/GenBank/DDBJ databases">
        <authorList>
            <person name="Jaros S."/>
            <person name="Januszkiewicz K."/>
            <person name="Wedrychowicz H."/>
        </authorList>
    </citation>
    <scope>NUCLEOTIDE SEQUENCE [LARGE SCALE GENOMIC DNA]</scope>
    <source>
        <strain evidence="1 2">DSM 15480</strain>
    </source>
</reference>
<protein>
    <submittedName>
        <fullName evidence="1">Uncharacterized protein</fullName>
    </submittedName>
</protein>
<sequence>MKTELTDFMKKLKANKRNLSTQQFRTIKGQAFAGDIAGAEKGLHKLLERRCG</sequence>
<dbReference type="STRING" id="1121950.SAMN02745243_00441"/>
<accession>A0A1M6IR68</accession>
<proteinExistence type="predicted"/>
<evidence type="ECO:0000313" key="2">
    <source>
        <dbReference type="Proteomes" id="UP000184301"/>
    </source>
</evidence>